<proteinExistence type="predicted"/>
<evidence type="ECO:0000313" key="3">
    <source>
        <dbReference type="Proteomes" id="UP001219518"/>
    </source>
</evidence>
<gene>
    <name evidence="2" type="ORF">KUF71_002756</name>
</gene>
<feature type="compositionally biased region" description="Pro residues" evidence="1">
    <location>
        <begin position="80"/>
        <end position="93"/>
    </location>
</feature>
<dbReference type="Proteomes" id="UP001219518">
    <property type="component" value="Unassembled WGS sequence"/>
</dbReference>
<name>A0AAE1HT54_9NEOP</name>
<dbReference type="EMBL" id="JAHWGI010001277">
    <property type="protein sequence ID" value="KAK3927011.1"/>
    <property type="molecule type" value="Genomic_DNA"/>
</dbReference>
<comment type="caution">
    <text evidence="2">The sequence shown here is derived from an EMBL/GenBank/DDBJ whole genome shotgun (WGS) entry which is preliminary data.</text>
</comment>
<sequence length="102" mass="11109">MALDKAGVGELILEVQRHEILYNREEIRSEARKKCRGDEVLLEQALSQPFLVEGEGGALQELRDEVSSPCSGYGDLPASTPTPPPAPPQPPSLPRDQPHDPS</sequence>
<protein>
    <submittedName>
        <fullName evidence="2">C-type lectin domain family 18 member A</fullName>
    </submittedName>
</protein>
<keyword evidence="3" id="KW-1185">Reference proteome</keyword>
<organism evidence="2 3">
    <name type="scientific">Frankliniella fusca</name>
    <dbReference type="NCBI Taxonomy" id="407009"/>
    <lineage>
        <taxon>Eukaryota</taxon>
        <taxon>Metazoa</taxon>
        <taxon>Ecdysozoa</taxon>
        <taxon>Arthropoda</taxon>
        <taxon>Hexapoda</taxon>
        <taxon>Insecta</taxon>
        <taxon>Pterygota</taxon>
        <taxon>Neoptera</taxon>
        <taxon>Paraneoptera</taxon>
        <taxon>Thysanoptera</taxon>
        <taxon>Terebrantia</taxon>
        <taxon>Thripoidea</taxon>
        <taxon>Thripidae</taxon>
        <taxon>Frankliniella</taxon>
    </lineage>
</organism>
<reference evidence="2" key="2">
    <citation type="journal article" date="2023" name="BMC Genomics">
        <title>Pest status, molecular evolution, and epigenetic factors derived from the genome assembly of Frankliniella fusca, a thysanopteran phytovirus vector.</title>
        <authorList>
            <person name="Catto M.A."/>
            <person name="Labadie P.E."/>
            <person name="Jacobson A.L."/>
            <person name="Kennedy G.G."/>
            <person name="Srinivasan R."/>
            <person name="Hunt B.G."/>
        </authorList>
    </citation>
    <scope>NUCLEOTIDE SEQUENCE</scope>
    <source>
        <strain evidence="2">PL_HMW_Pooled</strain>
    </source>
</reference>
<dbReference type="AlphaFoldDB" id="A0AAE1HT54"/>
<evidence type="ECO:0000313" key="2">
    <source>
        <dbReference type="EMBL" id="KAK3927011.1"/>
    </source>
</evidence>
<evidence type="ECO:0000256" key="1">
    <source>
        <dbReference type="SAM" id="MobiDB-lite"/>
    </source>
</evidence>
<accession>A0AAE1HT54</accession>
<reference evidence="2" key="1">
    <citation type="submission" date="2021-07" db="EMBL/GenBank/DDBJ databases">
        <authorList>
            <person name="Catto M.A."/>
            <person name="Jacobson A."/>
            <person name="Kennedy G."/>
            <person name="Labadie P."/>
            <person name="Hunt B.G."/>
            <person name="Srinivasan R."/>
        </authorList>
    </citation>
    <scope>NUCLEOTIDE SEQUENCE</scope>
    <source>
        <strain evidence="2">PL_HMW_Pooled</strain>
        <tissue evidence="2">Head</tissue>
    </source>
</reference>
<feature type="region of interest" description="Disordered" evidence="1">
    <location>
        <begin position="63"/>
        <end position="102"/>
    </location>
</feature>